<dbReference type="InterPro" id="IPR005119">
    <property type="entry name" value="LysR_subst-bd"/>
</dbReference>
<keyword evidence="3" id="KW-0238">DNA-binding</keyword>
<evidence type="ECO:0000256" key="4">
    <source>
        <dbReference type="ARBA" id="ARBA00023163"/>
    </source>
</evidence>
<dbReference type="SUPFAM" id="SSF53850">
    <property type="entry name" value="Periplasmic binding protein-like II"/>
    <property type="match status" value="1"/>
</dbReference>
<name>A0A1L6J8M7_9SPHN</name>
<evidence type="ECO:0000259" key="5">
    <source>
        <dbReference type="PROSITE" id="PS50931"/>
    </source>
</evidence>
<protein>
    <submittedName>
        <fullName evidence="7">LysR family transcriptional regulator</fullName>
    </submittedName>
</protein>
<feature type="domain" description="HTH lysR-type" evidence="5">
    <location>
        <begin position="5"/>
        <end position="62"/>
    </location>
</feature>
<dbReference type="InterPro" id="IPR058163">
    <property type="entry name" value="LysR-type_TF_proteobact-type"/>
</dbReference>
<dbReference type="FunFam" id="1.10.10.10:FF:000038">
    <property type="entry name" value="Glycine cleavage system transcriptional activator"/>
    <property type="match status" value="1"/>
</dbReference>
<dbReference type="EMBL" id="QQYZ01000016">
    <property type="protein sequence ID" value="RSY80603.1"/>
    <property type="molecule type" value="Genomic_DNA"/>
</dbReference>
<evidence type="ECO:0000256" key="2">
    <source>
        <dbReference type="ARBA" id="ARBA00023015"/>
    </source>
</evidence>
<reference evidence="6" key="1">
    <citation type="submission" date="2016-12" db="EMBL/GenBank/DDBJ databases">
        <title>Whole genome sequencing of Sphingomonas koreensis.</title>
        <authorList>
            <person name="Conlan S."/>
            <person name="Thomas P.J."/>
            <person name="Mullikin J."/>
            <person name="Palmore T.N."/>
            <person name="Frank K.M."/>
            <person name="Segre J.A."/>
        </authorList>
    </citation>
    <scope>NUCLEOTIDE SEQUENCE</scope>
    <source>
        <strain evidence="6">ABOJV</strain>
    </source>
</reference>
<evidence type="ECO:0000313" key="11">
    <source>
        <dbReference type="Proteomes" id="UP000287746"/>
    </source>
</evidence>
<dbReference type="CDD" id="cd08432">
    <property type="entry name" value="PBP2_GcdR_TrpI_HvrB_AmpR_like"/>
    <property type="match status" value="1"/>
</dbReference>
<dbReference type="PROSITE" id="PS50931">
    <property type="entry name" value="HTH_LYSR"/>
    <property type="match status" value="1"/>
</dbReference>
<reference evidence="9" key="2">
    <citation type="submission" date="2016-12" db="EMBL/GenBank/DDBJ databases">
        <title>Whole genome sequencing of Sphingomonas sp. ABOJV.</title>
        <authorList>
            <person name="Conlan S."/>
            <person name="Thomas P.J."/>
            <person name="Mullikin J."/>
            <person name="Palmore T.N."/>
            <person name="Frank K.M."/>
            <person name="Segre J.A."/>
        </authorList>
    </citation>
    <scope>NUCLEOTIDE SEQUENCE [LARGE SCALE GENOMIC DNA]</scope>
    <source>
        <strain evidence="9">ABOJV</strain>
    </source>
</reference>
<evidence type="ECO:0000256" key="3">
    <source>
        <dbReference type="ARBA" id="ARBA00023125"/>
    </source>
</evidence>
<dbReference type="GeneID" id="44132396"/>
<dbReference type="Proteomes" id="UP000185161">
    <property type="component" value="Chromosome"/>
</dbReference>
<dbReference type="STRING" id="93064.BRX40_07495"/>
<dbReference type="RefSeq" id="WP_075151179.1">
    <property type="nucleotide sequence ID" value="NZ_CP018820.1"/>
</dbReference>
<dbReference type="InterPro" id="IPR036390">
    <property type="entry name" value="WH_DNA-bd_sf"/>
</dbReference>
<evidence type="ECO:0000313" key="10">
    <source>
        <dbReference type="Proteomes" id="UP000286681"/>
    </source>
</evidence>
<dbReference type="EMBL" id="CP018820">
    <property type="protein sequence ID" value="APR52292.1"/>
    <property type="molecule type" value="Genomic_DNA"/>
</dbReference>
<dbReference type="GO" id="GO:0043565">
    <property type="term" value="F:sequence-specific DNA binding"/>
    <property type="evidence" value="ECO:0007669"/>
    <property type="project" value="TreeGrafter"/>
</dbReference>
<organism evidence="6 9">
    <name type="scientific">Sphingomonas koreensis</name>
    <dbReference type="NCBI Taxonomy" id="93064"/>
    <lineage>
        <taxon>Bacteria</taxon>
        <taxon>Pseudomonadati</taxon>
        <taxon>Pseudomonadota</taxon>
        <taxon>Alphaproteobacteria</taxon>
        <taxon>Sphingomonadales</taxon>
        <taxon>Sphingomonadaceae</taxon>
        <taxon>Sphingomonas</taxon>
    </lineage>
</organism>
<keyword evidence="2" id="KW-0805">Transcription regulation</keyword>
<dbReference type="Pfam" id="PF00126">
    <property type="entry name" value="HTH_1"/>
    <property type="match status" value="1"/>
</dbReference>
<dbReference type="SUPFAM" id="SSF46785">
    <property type="entry name" value="Winged helix' DNA-binding domain"/>
    <property type="match status" value="1"/>
</dbReference>
<dbReference type="PANTHER" id="PTHR30537:SF26">
    <property type="entry name" value="GLYCINE CLEAVAGE SYSTEM TRANSCRIPTIONAL ACTIVATOR"/>
    <property type="match status" value="1"/>
</dbReference>
<gene>
    <name evidence="6" type="ORF">BRX40_07495</name>
    <name evidence="7" type="ORF">CA257_15925</name>
    <name evidence="8" type="ORF">DAH66_15645</name>
</gene>
<dbReference type="EMBL" id="QQWO01000014">
    <property type="protein sequence ID" value="RSV00926.1"/>
    <property type="molecule type" value="Genomic_DNA"/>
</dbReference>
<sequence>MRQLPPLAAVRVFEAAARRGNFTRAAEELGMTQAAVSNQVKLLEERLGIALFRKNGRGVALTSAGERIAPQVSAALDGLSEAFATARAEDEAVMTISAPGTFSTNWLARRLGSFQVARPELAVRVLVTDTIIDLASSDADVAIRGAHGPWPGLVSHFLMRMPFTVMASPDFLAAHPPIRTPADLLGLPRVSPDDSWWALWFESVFGDAAVASQPGVDFQSQVHIGNAAVAGHGLAMLSPPMWLSTIAEGRLVQVLPEMVYYKNSFWLVYPEAKRNLPKIRAFRDWLLADVRASLGDDPYGALVPPPADM</sequence>
<dbReference type="OrthoDB" id="9813056at2"/>
<dbReference type="Proteomes" id="UP000286681">
    <property type="component" value="Unassembled WGS sequence"/>
</dbReference>
<evidence type="ECO:0000313" key="6">
    <source>
        <dbReference type="EMBL" id="APR52292.1"/>
    </source>
</evidence>
<dbReference type="Gene3D" id="1.10.10.10">
    <property type="entry name" value="Winged helix-like DNA-binding domain superfamily/Winged helix DNA-binding domain"/>
    <property type="match status" value="1"/>
</dbReference>
<comment type="similarity">
    <text evidence="1">Belongs to the LysR transcriptional regulatory family.</text>
</comment>
<evidence type="ECO:0000313" key="7">
    <source>
        <dbReference type="EMBL" id="RSV00926.1"/>
    </source>
</evidence>
<proteinExistence type="inferred from homology"/>
<evidence type="ECO:0000313" key="9">
    <source>
        <dbReference type="Proteomes" id="UP000185161"/>
    </source>
</evidence>
<dbReference type="Gene3D" id="3.40.190.10">
    <property type="entry name" value="Periplasmic binding protein-like II"/>
    <property type="match status" value="2"/>
</dbReference>
<dbReference type="Pfam" id="PF03466">
    <property type="entry name" value="LysR_substrate"/>
    <property type="match status" value="1"/>
</dbReference>
<dbReference type="KEGG" id="skr:BRX40_07495"/>
<keyword evidence="4" id="KW-0804">Transcription</keyword>
<dbReference type="InterPro" id="IPR036388">
    <property type="entry name" value="WH-like_DNA-bd_sf"/>
</dbReference>
<reference evidence="10 11" key="3">
    <citation type="submission" date="2018-07" db="EMBL/GenBank/DDBJ databases">
        <title>Genomic and Epidemiologic Investigation of an Indolent Hospital Outbreak.</title>
        <authorList>
            <person name="Johnson R.C."/>
            <person name="Deming C."/>
            <person name="Conlan S."/>
            <person name="Zellmer C.J."/>
            <person name="Michelin A.V."/>
            <person name="Lee-Lin S."/>
            <person name="Thomas P.J."/>
            <person name="Park M."/>
            <person name="Weingarten R.A."/>
            <person name="Less J."/>
            <person name="Dekker J.P."/>
            <person name="Frank K.M."/>
            <person name="Musser K.A."/>
            <person name="Mcquiston J.R."/>
            <person name="Henderson D.K."/>
            <person name="Lau A.F."/>
            <person name="Palmore T.N."/>
            <person name="Segre J.A."/>
        </authorList>
    </citation>
    <scope>NUCLEOTIDE SEQUENCE [LARGE SCALE GENOMIC DNA]</scope>
    <source>
        <strain evidence="8 11">SK-CDC1_0717</strain>
        <strain evidence="7 10">SK-NIH.Env10_0317</strain>
    </source>
</reference>
<accession>A0A1L6J8M7</accession>
<dbReference type="PANTHER" id="PTHR30537">
    <property type="entry name" value="HTH-TYPE TRANSCRIPTIONAL REGULATOR"/>
    <property type="match status" value="1"/>
</dbReference>
<dbReference type="AlphaFoldDB" id="A0A1L6J8M7"/>
<keyword evidence="9" id="KW-1185">Reference proteome</keyword>
<dbReference type="GO" id="GO:0006351">
    <property type="term" value="P:DNA-templated transcription"/>
    <property type="evidence" value="ECO:0007669"/>
    <property type="project" value="TreeGrafter"/>
</dbReference>
<evidence type="ECO:0000313" key="8">
    <source>
        <dbReference type="EMBL" id="RSY80603.1"/>
    </source>
</evidence>
<dbReference type="GO" id="GO:0003700">
    <property type="term" value="F:DNA-binding transcription factor activity"/>
    <property type="evidence" value="ECO:0007669"/>
    <property type="project" value="InterPro"/>
</dbReference>
<dbReference type="Proteomes" id="UP000287746">
    <property type="component" value="Unassembled WGS sequence"/>
</dbReference>
<dbReference type="PRINTS" id="PR00039">
    <property type="entry name" value="HTHLYSR"/>
</dbReference>
<dbReference type="InterPro" id="IPR000847">
    <property type="entry name" value="LysR_HTH_N"/>
</dbReference>
<evidence type="ECO:0000256" key="1">
    <source>
        <dbReference type="ARBA" id="ARBA00009437"/>
    </source>
</evidence>